<dbReference type="InterPro" id="IPR023214">
    <property type="entry name" value="HAD_sf"/>
</dbReference>
<evidence type="ECO:0008006" key="3">
    <source>
        <dbReference type="Google" id="ProtNLM"/>
    </source>
</evidence>
<reference evidence="1" key="1">
    <citation type="submission" date="2016-10" db="EMBL/GenBank/DDBJ databases">
        <title>Draft Genome Sequence of Nocardioides luteus Strain BAFB, an Alkane-Degrading Bacterium Isolated from JP-7 Polluted Soil.</title>
        <authorList>
            <person name="Brown L."/>
            <person name="Ruiz O.N."/>
            <person name="Gunasekera T."/>
        </authorList>
    </citation>
    <scope>NUCLEOTIDE SEQUENCE [LARGE SCALE GENOMIC DNA]</scope>
    <source>
        <strain evidence="1">BAFB</strain>
    </source>
</reference>
<proteinExistence type="predicted"/>
<evidence type="ECO:0000313" key="1">
    <source>
        <dbReference type="EMBL" id="OIJ24704.1"/>
    </source>
</evidence>
<dbReference type="STRING" id="1844.UG56_021400"/>
<dbReference type="AlphaFoldDB" id="A0A1J4N2C5"/>
<protein>
    <recommendedName>
        <fullName evidence="3">Hydrolase</fullName>
    </recommendedName>
</protein>
<name>A0A1J4N2C5_9ACTN</name>
<accession>A0A1J4N2C5</accession>
<gene>
    <name evidence="1" type="ORF">UG56_021400</name>
</gene>
<keyword evidence="2" id="KW-1185">Reference proteome</keyword>
<dbReference type="Gene3D" id="3.40.50.1000">
    <property type="entry name" value="HAD superfamily/HAD-like"/>
    <property type="match status" value="1"/>
</dbReference>
<dbReference type="Proteomes" id="UP000033772">
    <property type="component" value="Unassembled WGS sequence"/>
</dbReference>
<dbReference type="SUPFAM" id="SSF56784">
    <property type="entry name" value="HAD-like"/>
    <property type="match status" value="1"/>
</dbReference>
<sequence>MDALPRPVLVLDLDGTVCLGDTPVLLYAERVAALTAVPEALLETAEAFLGQRLPESAPKTLTGAQDGYEAVKILGLAAGVSEEQLSAAYVLSRAEMSERPGDIRTPEGLVDLLAGIDAHRVILTNSPGSGLDAILEHLGLRDVIDEVRTDALKPTRMKGHLDAFLDAAGATDAPEWLMSVGDIWRNDLGPAVERGCVAAYVDAFDRRQGPAHVRAGSLVDLYPAVSDWSSDPSSFIAAHPLKESVQC</sequence>
<evidence type="ECO:0000313" key="2">
    <source>
        <dbReference type="Proteomes" id="UP000033772"/>
    </source>
</evidence>
<organism evidence="1 2">
    <name type="scientific">Nocardioides luteus</name>
    <dbReference type="NCBI Taxonomy" id="1844"/>
    <lineage>
        <taxon>Bacteria</taxon>
        <taxon>Bacillati</taxon>
        <taxon>Actinomycetota</taxon>
        <taxon>Actinomycetes</taxon>
        <taxon>Propionibacteriales</taxon>
        <taxon>Nocardioidaceae</taxon>
        <taxon>Nocardioides</taxon>
    </lineage>
</organism>
<dbReference type="InterPro" id="IPR036412">
    <property type="entry name" value="HAD-like_sf"/>
</dbReference>
<dbReference type="EMBL" id="JZDQ02000034">
    <property type="protein sequence ID" value="OIJ24704.1"/>
    <property type="molecule type" value="Genomic_DNA"/>
</dbReference>
<comment type="caution">
    <text evidence="1">The sequence shown here is derived from an EMBL/GenBank/DDBJ whole genome shotgun (WGS) entry which is preliminary data.</text>
</comment>